<dbReference type="PANTHER" id="PTHR40069">
    <property type="entry name" value="YWBE PROTEIN"/>
    <property type="match status" value="1"/>
</dbReference>
<proteinExistence type="predicted"/>
<organism evidence="1 2">
    <name type="scientific">Maribellus luteus</name>
    <dbReference type="NCBI Taxonomy" id="2305463"/>
    <lineage>
        <taxon>Bacteria</taxon>
        <taxon>Pseudomonadati</taxon>
        <taxon>Bacteroidota</taxon>
        <taxon>Bacteroidia</taxon>
        <taxon>Marinilabiliales</taxon>
        <taxon>Prolixibacteraceae</taxon>
        <taxon>Maribellus</taxon>
    </lineage>
</organism>
<name>A0A399SUG6_9BACT</name>
<dbReference type="InterPro" id="IPR019240">
    <property type="entry name" value="DUF2196"/>
</dbReference>
<sequence length="66" mass="7507">MDGRQRKNIQPGMLVEIVLKKDQRTGELTEGFVKRILTKSPNHPHGIKVMLDDGQVGRVKNIIEEN</sequence>
<dbReference type="Pfam" id="PF09962">
    <property type="entry name" value="DUF2196"/>
    <property type="match status" value="1"/>
</dbReference>
<evidence type="ECO:0000313" key="2">
    <source>
        <dbReference type="Proteomes" id="UP000265926"/>
    </source>
</evidence>
<dbReference type="PANTHER" id="PTHR40069:SF1">
    <property type="entry name" value="YWBE PROTEIN"/>
    <property type="match status" value="1"/>
</dbReference>
<protein>
    <submittedName>
        <fullName evidence="1">YwbE family protein</fullName>
    </submittedName>
</protein>
<reference evidence="1 2" key="1">
    <citation type="submission" date="2018-08" db="EMBL/GenBank/DDBJ databases">
        <title>Pallidiluteibacterium maritimus gen. nov., sp. nov., isolated from coastal sediment.</title>
        <authorList>
            <person name="Zhou L.Y."/>
        </authorList>
    </citation>
    <scope>NUCLEOTIDE SEQUENCE [LARGE SCALE GENOMIC DNA]</scope>
    <source>
        <strain evidence="1 2">XSD2</strain>
    </source>
</reference>
<comment type="caution">
    <text evidence="1">The sequence shown here is derived from an EMBL/GenBank/DDBJ whole genome shotgun (WGS) entry which is preliminary data.</text>
</comment>
<dbReference type="NCBIfam" id="TIGR03833">
    <property type="entry name" value="YwbE family protein"/>
    <property type="match status" value="1"/>
</dbReference>
<dbReference type="AlphaFoldDB" id="A0A399SUG6"/>
<evidence type="ECO:0000313" key="1">
    <source>
        <dbReference type="EMBL" id="RIJ45683.1"/>
    </source>
</evidence>
<accession>A0A399SUG6</accession>
<dbReference type="Proteomes" id="UP000265926">
    <property type="component" value="Unassembled WGS sequence"/>
</dbReference>
<gene>
    <name evidence="1" type="ORF">D1614_22010</name>
</gene>
<dbReference type="EMBL" id="QWGR01000021">
    <property type="protein sequence ID" value="RIJ45683.1"/>
    <property type="molecule type" value="Genomic_DNA"/>
</dbReference>
<dbReference type="OrthoDB" id="9804519at2"/>
<dbReference type="RefSeq" id="WP_119440160.1">
    <property type="nucleotide sequence ID" value="NZ_QWGR01000021.1"/>
</dbReference>
<keyword evidence="2" id="KW-1185">Reference proteome</keyword>